<keyword evidence="4 6" id="KW-1133">Transmembrane helix</keyword>
<comment type="caution">
    <text evidence="7">The sequence shown here is derived from an EMBL/GenBank/DDBJ whole genome shotgun (WGS) entry which is preliminary data.</text>
</comment>
<evidence type="ECO:0000256" key="1">
    <source>
        <dbReference type="ARBA" id="ARBA00004651"/>
    </source>
</evidence>
<evidence type="ECO:0000313" key="8">
    <source>
        <dbReference type="Proteomes" id="UP000652307"/>
    </source>
</evidence>
<gene>
    <name evidence="7" type="ORF">IOK49_06790</name>
</gene>
<keyword evidence="3 6" id="KW-0812">Transmembrane</keyword>
<protein>
    <submittedName>
        <fullName evidence="7">Flippase-like domain-containing protein</fullName>
    </submittedName>
</protein>
<evidence type="ECO:0000256" key="4">
    <source>
        <dbReference type="ARBA" id="ARBA00022989"/>
    </source>
</evidence>
<proteinExistence type="predicted"/>
<dbReference type="Proteomes" id="UP000652307">
    <property type="component" value="Unassembled WGS sequence"/>
</dbReference>
<evidence type="ECO:0000256" key="5">
    <source>
        <dbReference type="ARBA" id="ARBA00023136"/>
    </source>
</evidence>
<keyword evidence="2" id="KW-1003">Cell membrane</keyword>
<dbReference type="Pfam" id="PF03706">
    <property type="entry name" value="LPG_synthase_TM"/>
    <property type="match status" value="1"/>
</dbReference>
<feature type="transmembrane region" description="Helical" evidence="6">
    <location>
        <begin position="7"/>
        <end position="28"/>
    </location>
</feature>
<dbReference type="NCBIfam" id="TIGR00374">
    <property type="entry name" value="flippase-like domain"/>
    <property type="match status" value="1"/>
</dbReference>
<organism evidence="7 8">
    <name type="scientific">Fervidicoccus fontis</name>
    <dbReference type="NCBI Taxonomy" id="683846"/>
    <lineage>
        <taxon>Archaea</taxon>
        <taxon>Thermoproteota</taxon>
        <taxon>Thermoprotei</taxon>
        <taxon>Fervidicoccales</taxon>
        <taxon>Fervidicoccaceae</taxon>
        <taxon>Fervidicoccus</taxon>
    </lineage>
</organism>
<feature type="transmembrane region" description="Helical" evidence="6">
    <location>
        <begin position="295"/>
        <end position="312"/>
    </location>
</feature>
<feature type="transmembrane region" description="Helical" evidence="6">
    <location>
        <begin position="132"/>
        <end position="154"/>
    </location>
</feature>
<evidence type="ECO:0000313" key="7">
    <source>
        <dbReference type="EMBL" id="MBE9391770.1"/>
    </source>
</evidence>
<dbReference type="AlphaFoldDB" id="A0A843AK26"/>
<comment type="subcellular location">
    <subcellularLocation>
        <location evidence="1">Cell membrane</location>
        <topology evidence="1">Multi-pass membrane protein</topology>
    </subcellularLocation>
</comment>
<reference evidence="7" key="1">
    <citation type="submission" date="2020-10" db="EMBL/GenBank/DDBJ databases">
        <title>Fervidococcus fontis strain 3639Fd - the first crenarchaeon capable of growth on lipids.</title>
        <authorList>
            <person name="Kochetkova T.V."/>
            <person name="Elcheninov A.G."/>
            <person name="Toschakov S.V."/>
            <person name="Kublanov I.V."/>
        </authorList>
    </citation>
    <scope>NUCLEOTIDE SEQUENCE</scope>
    <source>
        <strain evidence="7">3639Fd</strain>
    </source>
</reference>
<sequence>MEKVKNNIIWVVAVASIFVVVAIYTILIKMFRLNFIYLILEDPTGFLLSTLLIFIAETMKIFRLRFIFNKLKVKVSLKTLFLSRFMGDFMGLITVSNIGSEPTRIATIVSLEGIPIQIAISSGLLETFYDSIILTAIAFVGSIVFFPTSILVLISTLITISLWLFIFLGFVLKENILVKIVGKLFKKRLTPKIFGIFLEKYKDFRDLVKKGISSEINKGAILYTIFIIIIYVFSFLVLDPSYDLSLINVINGLFAYSMSYSVQLYPTPGGSGFFEYALIISTGVANAMIWRLSYIFVSIIPAAFSMVFFVKLRSIFKENFKRSLEYV</sequence>
<dbReference type="InterPro" id="IPR022791">
    <property type="entry name" value="L-PG_synthase/AglD"/>
</dbReference>
<evidence type="ECO:0000256" key="6">
    <source>
        <dbReference type="SAM" id="Phobius"/>
    </source>
</evidence>
<dbReference type="RefSeq" id="WP_193804145.1">
    <property type="nucleotide sequence ID" value="NZ_JADEZV010000007.1"/>
</dbReference>
<keyword evidence="5 6" id="KW-0472">Membrane</keyword>
<evidence type="ECO:0000256" key="3">
    <source>
        <dbReference type="ARBA" id="ARBA00022692"/>
    </source>
</evidence>
<dbReference type="GO" id="GO:0005886">
    <property type="term" value="C:plasma membrane"/>
    <property type="evidence" value="ECO:0007669"/>
    <property type="project" value="UniProtKB-SubCell"/>
</dbReference>
<feature type="transmembrane region" description="Helical" evidence="6">
    <location>
        <begin position="220"/>
        <end position="238"/>
    </location>
</feature>
<dbReference type="EMBL" id="JADEZV010000007">
    <property type="protein sequence ID" value="MBE9391770.1"/>
    <property type="molecule type" value="Genomic_DNA"/>
</dbReference>
<feature type="transmembrane region" description="Helical" evidence="6">
    <location>
        <begin position="160"/>
        <end position="178"/>
    </location>
</feature>
<name>A0A843AK26_9CREN</name>
<accession>A0A843AK26</accession>
<evidence type="ECO:0000256" key="2">
    <source>
        <dbReference type="ARBA" id="ARBA00022475"/>
    </source>
</evidence>
<feature type="transmembrane region" description="Helical" evidence="6">
    <location>
        <begin position="34"/>
        <end position="56"/>
    </location>
</feature>